<keyword evidence="5" id="KW-0680">Restriction system</keyword>
<dbReference type="PRINTS" id="PR00507">
    <property type="entry name" value="N12N6MTFRASE"/>
</dbReference>
<evidence type="ECO:0000256" key="2">
    <source>
        <dbReference type="ARBA" id="ARBA00022603"/>
    </source>
</evidence>
<evidence type="ECO:0000256" key="3">
    <source>
        <dbReference type="ARBA" id="ARBA00022679"/>
    </source>
</evidence>
<evidence type="ECO:0000256" key="4">
    <source>
        <dbReference type="ARBA" id="ARBA00022691"/>
    </source>
</evidence>
<dbReference type="Gene3D" id="3.40.50.150">
    <property type="entry name" value="Vaccinia Virus protein VP39"/>
    <property type="match status" value="1"/>
</dbReference>
<dbReference type="Pfam" id="PF07669">
    <property type="entry name" value="Eco57I"/>
    <property type="match status" value="1"/>
</dbReference>
<feature type="domain" description="Type II methyltransferase M.TaqI-like" evidence="8">
    <location>
        <begin position="116"/>
        <end position="192"/>
    </location>
</feature>
<dbReference type="InterPro" id="IPR029063">
    <property type="entry name" value="SAM-dependent_MTases_sf"/>
</dbReference>
<dbReference type="InterPro" id="IPR050953">
    <property type="entry name" value="N4_N6_ade-DNA_methylase"/>
</dbReference>
<proteinExistence type="predicted"/>
<gene>
    <name evidence="9" type="ORF">NHP190012_10550</name>
</gene>
<evidence type="ECO:0000313" key="10">
    <source>
        <dbReference type="Proteomes" id="UP000826146"/>
    </source>
</evidence>
<evidence type="ECO:0000313" key="9">
    <source>
        <dbReference type="EMBL" id="BCZ19413.1"/>
    </source>
</evidence>
<dbReference type="CDD" id="cd02440">
    <property type="entry name" value="AdoMet_MTases"/>
    <property type="match status" value="1"/>
</dbReference>
<evidence type="ECO:0000259" key="8">
    <source>
        <dbReference type="Pfam" id="PF07669"/>
    </source>
</evidence>
<comment type="catalytic activity">
    <reaction evidence="7">
        <text>a 2'-deoxyadenosine in DNA + S-adenosyl-L-methionine = an N(6)-methyl-2'-deoxyadenosine in DNA + S-adenosyl-L-homocysteine + H(+)</text>
        <dbReference type="Rhea" id="RHEA:15197"/>
        <dbReference type="Rhea" id="RHEA-COMP:12418"/>
        <dbReference type="Rhea" id="RHEA-COMP:12419"/>
        <dbReference type="ChEBI" id="CHEBI:15378"/>
        <dbReference type="ChEBI" id="CHEBI:57856"/>
        <dbReference type="ChEBI" id="CHEBI:59789"/>
        <dbReference type="ChEBI" id="CHEBI:90615"/>
        <dbReference type="ChEBI" id="CHEBI:90616"/>
        <dbReference type="EC" id="2.1.1.72"/>
    </reaction>
</comment>
<name>A0ABM7SHJ1_9HELI</name>
<evidence type="ECO:0000256" key="5">
    <source>
        <dbReference type="ARBA" id="ARBA00022747"/>
    </source>
</evidence>
<dbReference type="SUPFAM" id="SSF53335">
    <property type="entry name" value="S-adenosyl-L-methionine-dependent methyltransferases"/>
    <property type="match status" value="1"/>
</dbReference>
<dbReference type="GO" id="GO:0032259">
    <property type="term" value="P:methylation"/>
    <property type="evidence" value="ECO:0007669"/>
    <property type="project" value="UniProtKB-KW"/>
</dbReference>
<keyword evidence="10" id="KW-1185">Reference proteome</keyword>
<dbReference type="InterPro" id="IPR011639">
    <property type="entry name" value="MethylTrfase_TaqI-like_dom"/>
</dbReference>
<dbReference type="EC" id="2.1.1.72" evidence="1"/>
<keyword evidence="3" id="KW-0808">Transferase</keyword>
<dbReference type="GO" id="GO:0008168">
    <property type="term" value="F:methyltransferase activity"/>
    <property type="evidence" value="ECO:0007669"/>
    <property type="project" value="UniProtKB-KW"/>
</dbReference>
<dbReference type="PANTHER" id="PTHR33841:SF6">
    <property type="entry name" value="TYPE II METHYLTRANSFERASE M.HINDII"/>
    <property type="match status" value="1"/>
</dbReference>
<organism evidence="9 10">
    <name type="scientific">Helicobacter gastrofelis</name>
    <dbReference type="NCBI Taxonomy" id="2849642"/>
    <lineage>
        <taxon>Bacteria</taxon>
        <taxon>Pseudomonadati</taxon>
        <taxon>Campylobacterota</taxon>
        <taxon>Epsilonproteobacteria</taxon>
        <taxon>Campylobacterales</taxon>
        <taxon>Helicobacteraceae</taxon>
        <taxon>Helicobacter</taxon>
    </lineage>
</organism>
<reference evidence="9 10" key="1">
    <citation type="submission" date="2021-07" db="EMBL/GenBank/DDBJ databases">
        <title>Novel Helicobacter sp. Isolated from a cat.</title>
        <authorList>
            <person name="Rimbara E."/>
            <person name="Suzuki M."/>
        </authorList>
    </citation>
    <scope>NUCLEOTIDE SEQUENCE [LARGE SCALE GENOMIC DNA]</scope>
    <source>
        <strain evidence="10">NHP19-012</strain>
    </source>
</reference>
<dbReference type="PANTHER" id="PTHR33841">
    <property type="entry name" value="DNA METHYLTRANSFERASE YEEA-RELATED"/>
    <property type="match status" value="1"/>
</dbReference>
<evidence type="ECO:0000256" key="1">
    <source>
        <dbReference type="ARBA" id="ARBA00011900"/>
    </source>
</evidence>
<evidence type="ECO:0000256" key="6">
    <source>
        <dbReference type="ARBA" id="ARBA00023125"/>
    </source>
</evidence>
<keyword evidence="2 9" id="KW-0489">Methyltransferase</keyword>
<accession>A0ABM7SHJ1</accession>
<keyword evidence="6" id="KW-0238">DNA-binding</keyword>
<keyword evidence="4" id="KW-0949">S-adenosyl-L-methionine</keyword>
<dbReference type="Proteomes" id="UP000826146">
    <property type="component" value="Chromosome"/>
</dbReference>
<evidence type="ECO:0000256" key="7">
    <source>
        <dbReference type="ARBA" id="ARBA00047942"/>
    </source>
</evidence>
<dbReference type="EMBL" id="AP024819">
    <property type="protein sequence ID" value="BCZ19413.1"/>
    <property type="molecule type" value="Genomic_DNA"/>
</dbReference>
<dbReference type="RefSeq" id="WP_221271221.1">
    <property type="nucleotide sequence ID" value="NZ_AP024819.1"/>
</dbReference>
<sequence length="415" mass="47843">MGTKTGLKTDIDGGAYAFKGANTYTKLRAHYEAINKDCAHATSRDNICTPMACVECMLDYLPQELWHRKHLKILDPCVGNGNFAAYAQYKTSLDNIHCNELSKQRFLHCVRVLNPKHITNQNFFDINTPYTYDLIMANPPYSGGGNKNRSLSNRFIEHAIDLLKDQGFLCFVTPNNWMSYNNNNTTLKKLLNCGSFLVLDNDIKKYFKGIGSSFVVFVWQKGVFGKKTLVKNAFLQKDSQRVQIPKDLPLLPLYLSNEIVSLIQKCLEPTENNAFAYRCDLHNFTQKDKLSDTPDSTFQYETIHTPKKTRYATIKQDIYDKWIVVIPLSTYFLPYIKHHANTTQSVGYIAFESQAEAQNYMPFLKQPHIKLLIHLTRYGNFNNIKVLKHLNFTKKIDFTQAELEAIRTLCQHIKY</sequence>
<protein>
    <recommendedName>
        <fullName evidence="1">site-specific DNA-methyltransferase (adenine-specific)</fullName>
        <ecNumber evidence="1">2.1.1.72</ecNumber>
    </recommendedName>
</protein>